<reference evidence="3" key="1">
    <citation type="journal article" date="2019" name="Int. J. Syst. Evol. Microbiol.">
        <title>The Global Catalogue of Microorganisms (GCM) 10K type strain sequencing project: providing services to taxonomists for standard genome sequencing and annotation.</title>
        <authorList>
            <consortium name="The Broad Institute Genomics Platform"/>
            <consortium name="The Broad Institute Genome Sequencing Center for Infectious Disease"/>
            <person name="Wu L."/>
            <person name="Ma J."/>
        </authorList>
    </citation>
    <scope>NUCLEOTIDE SEQUENCE [LARGE SCALE GENOMIC DNA]</scope>
    <source>
        <strain evidence="3">CCM 7224</strain>
    </source>
</reference>
<comment type="caution">
    <text evidence="2">The sequence shown here is derived from an EMBL/GenBank/DDBJ whole genome shotgun (WGS) entry which is preliminary data.</text>
</comment>
<evidence type="ECO:0000313" key="3">
    <source>
        <dbReference type="Proteomes" id="UP001595834"/>
    </source>
</evidence>
<feature type="region of interest" description="Disordered" evidence="1">
    <location>
        <begin position="83"/>
        <end position="125"/>
    </location>
</feature>
<dbReference type="InterPro" id="IPR046042">
    <property type="entry name" value="DUF6000"/>
</dbReference>
<feature type="compositionally biased region" description="Low complexity" evidence="1">
    <location>
        <begin position="94"/>
        <end position="104"/>
    </location>
</feature>
<gene>
    <name evidence="2" type="ORF">ACFPFX_31055</name>
</gene>
<organism evidence="2 3">
    <name type="scientific">Streptomyces mauvecolor</name>
    <dbReference type="NCBI Taxonomy" id="58345"/>
    <lineage>
        <taxon>Bacteria</taxon>
        <taxon>Bacillati</taxon>
        <taxon>Actinomycetota</taxon>
        <taxon>Actinomycetes</taxon>
        <taxon>Kitasatosporales</taxon>
        <taxon>Streptomycetaceae</taxon>
        <taxon>Streptomyces</taxon>
    </lineage>
</organism>
<dbReference type="EMBL" id="JBHSIZ010000040">
    <property type="protein sequence ID" value="MFC4960742.1"/>
    <property type="molecule type" value="Genomic_DNA"/>
</dbReference>
<protein>
    <submittedName>
        <fullName evidence="2">DUF6000 family protein</fullName>
    </submittedName>
</protein>
<feature type="compositionally biased region" description="Polar residues" evidence="1">
    <location>
        <begin position="105"/>
        <end position="121"/>
    </location>
</feature>
<keyword evidence="3" id="KW-1185">Reference proteome</keyword>
<accession>A0ABV9UWJ2</accession>
<evidence type="ECO:0000256" key="1">
    <source>
        <dbReference type="SAM" id="MobiDB-lite"/>
    </source>
</evidence>
<name>A0ABV9UWJ2_9ACTN</name>
<dbReference type="Proteomes" id="UP001595834">
    <property type="component" value="Unassembled WGS sequence"/>
</dbReference>
<dbReference type="RefSeq" id="WP_381229047.1">
    <property type="nucleotide sequence ID" value="NZ_JBHSIZ010000040.1"/>
</dbReference>
<sequence length="135" mass="14152">MSMPTTRTRGGHKIRRTGLASEGPYAGGGYCVALVQFGTTADAELLSAYVDHYLSRPDLDYDQPTVLGTLLYLDEVLGSERASRFIAPGGPGTSGSKSGPSQPSTRKTAGRTSSSFVSSPTRPLRPCLRWAAGGG</sequence>
<evidence type="ECO:0000313" key="2">
    <source>
        <dbReference type="EMBL" id="MFC4960742.1"/>
    </source>
</evidence>
<proteinExistence type="predicted"/>
<dbReference type="Pfam" id="PF19463">
    <property type="entry name" value="DUF6000"/>
    <property type="match status" value="1"/>
</dbReference>